<protein>
    <submittedName>
        <fullName evidence="1">Uncharacterized protein</fullName>
    </submittedName>
</protein>
<reference evidence="1 2" key="1">
    <citation type="submission" date="2018-07" db="EMBL/GenBank/DDBJ databases">
        <title>Pedobacter sp. nov., isolated from soil.</title>
        <authorList>
            <person name="Zhou L.Y."/>
            <person name="Du Z.J."/>
        </authorList>
    </citation>
    <scope>NUCLEOTIDE SEQUENCE [LARGE SCALE GENOMIC DNA]</scope>
    <source>
        <strain evidence="1 2">JDX94</strain>
    </source>
</reference>
<dbReference type="AlphaFoldDB" id="A0A369Q3L0"/>
<keyword evidence="2" id="KW-1185">Reference proteome</keyword>
<comment type="caution">
    <text evidence="1">The sequence shown here is derived from an EMBL/GenBank/DDBJ whole genome shotgun (WGS) entry which is preliminary data.</text>
</comment>
<evidence type="ECO:0000313" key="2">
    <source>
        <dbReference type="Proteomes" id="UP000253961"/>
    </source>
</evidence>
<gene>
    <name evidence="1" type="ORF">DU508_03670</name>
</gene>
<evidence type="ECO:0000313" key="1">
    <source>
        <dbReference type="EMBL" id="RDC58055.1"/>
    </source>
</evidence>
<dbReference type="EMBL" id="QPKV01000002">
    <property type="protein sequence ID" value="RDC58055.1"/>
    <property type="molecule type" value="Genomic_DNA"/>
</dbReference>
<organism evidence="1 2">
    <name type="scientific">Pedobacter chinensis</name>
    <dbReference type="NCBI Taxonomy" id="2282421"/>
    <lineage>
        <taxon>Bacteria</taxon>
        <taxon>Pseudomonadati</taxon>
        <taxon>Bacteroidota</taxon>
        <taxon>Sphingobacteriia</taxon>
        <taxon>Sphingobacteriales</taxon>
        <taxon>Sphingobacteriaceae</taxon>
        <taxon>Pedobacter</taxon>
    </lineage>
</organism>
<proteinExistence type="predicted"/>
<sequence length="60" mass="7111">MSAKPCQLVWQFFEFFCKQGKLLFDKGLNVLEIFCEGVLPTFANWHIWAKEKAVRFGYCF</sequence>
<name>A0A369Q3L0_9SPHI</name>
<accession>A0A369Q3L0</accession>
<dbReference type="Proteomes" id="UP000253961">
    <property type="component" value="Unassembled WGS sequence"/>
</dbReference>